<dbReference type="PANTHER" id="PTHR37953:SF1">
    <property type="entry name" value="UPF0127 PROTEIN MJ1496"/>
    <property type="match status" value="1"/>
</dbReference>
<evidence type="ECO:0000313" key="2">
    <source>
        <dbReference type="Proteomes" id="UP000243524"/>
    </source>
</evidence>
<accession>A0A2I0QSF0</accession>
<dbReference type="InterPro" id="IPR038695">
    <property type="entry name" value="Saro_0823-like_sf"/>
</dbReference>
<dbReference type="EMBL" id="PJNH01000003">
    <property type="protein sequence ID" value="PKR77272.1"/>
    <property type="molecule type" value="Genomic_DNA"/>
</dbReference>
<sequence length="114" mass="12794">MKIVNLSNNQVVGDNVQQAYTFFKRLKGLMYTKELPSGNGLHIKPCQSVHSYFMRYPIDVIYINKSQEVVALDIGLLPNKIGKRRKDAESVIEVTAGTIVDTDTAIGHQLNIIF</sequence>
<evidence type="ECO:0008006" key="3">
    <source>
        <dbReference type="Google" id="ProtNLM"/>
    </source>
</evidence>
<dbReference type="Pfam" id="PF02643">
    <property type="entry name" value="DUF192"/>
    <property type="match status" value="1"/>
</dbReference>
<proteinExistence type="predicted"/>
<keyword evidence="2" id="KW-1185">Reference proteome</keyword>
<dbReference type="Gene3D" id="2.60.120.1140">
    <property type="entry name" value="Protein of unknown function DUF192"/>
    <property type="match status" value="1"/>
</dbReference>
<name>A0A2I0QSF0_9BACI</name>
<dbReference type="PANTHER" id="PTHR37953">
    <property type="entry name" value="UPF0127 PROTEIN MJ1496"/>
    <property type="match status" value="1"/>
</dbReference>
<dbReference type="AlphaFoldDB" id="A0A2I0QSF0"/>
<evidence type="ECO:0000313" key="1">
    <source>
        <dbReference type="EMBL" id="PKR77272.1"/>
    </source>
</evidence>
<reference evidence="1 2" key="1">
    <citation type="submission" date="2017-06" db="EMBL/GenBank/DDBJ databases">
        <title>the draft geome sequence of Illustriluteabacillus marina B3227.</title>
        <authorList>
            <person name="He R.-H."/>
            <person name="Du Z.-J."/>
        </authorList>
    </citation>
    <scope>NUCLEOTIDE SEQUENCE [LARGE SCALE GENOMIC DNA]</scope>
    <source>
        <strain evidence="1 2">B3227</strain>
    </source>
</reference>
<dbReference type="Proteomes" id="UP000243524">
    <property type="component" value="Unassembled WGS sequence"/>
</dbReference>
<dbReference type="InterPro" id="IPR003795">
    <property type="entry name" value="DUF192"/>
</dbReference>
<dbReference type="RefSeq" id="WP_101332100.1">
    <property type="nucleotide sequence ID" value="NZ_PJNH01000003.1"/>
</dbReference>
<protein>
    <recommendedName>
        <fullName evidence="3">DUF192 domain-containing protein</fullName>
    </recommendedName>
</protein>
<organism evidence="1 2">
    <name type="scientific">Halalkalibacillus sediminis</name>
    <dbReference type="NCBI Taxonomy" id="2018042"/>
    <lineage>
        <taxon>Bacteria</taxon>
        <taxon>Bacillati</taxon>
        <taxon>Bacillota</taxon>
        <taxon>Bacilli</taxon>
        <taxon>Bacillales</taxon>
        <taxon>Bacillaceae</taxon>
        <taxon>Halalkalibacillus</taxon>
    </lineage>
</organism>
<gene>
    <name evidence="1" type="ORF">CEY16_11075</name>
</gene>
<comment type="caution">
    <text evidence="1">The sequence shown here is derived from an EMBL/GenBank/DDBJ whole genome shotgun (WGS) entry which is preliminary data.</text>
</comment>
<dbReference type="OrthoDB" id="9813379at2"/>